<dbReference type="STRING" id="1263082.A0A068RT60"/>
<dbReference type="GO" id="GO:0000164">
    <property type="term" value="C:protein phosphatase type 1 complex"/>
    <property type="evidence" value="ECO:0007669"/>
    <property type="project" value="TreeGrafter"/>
</dbReference>
<dbReference type="PROSITE" id="PS51159">
    <property type="entry name" value="CBM21"/>
    <property type="match status" value="1"/>
</dbReference>
<feature type="compositionally biased region" description="Low complexity" evidence="1">
    <location>
        <begin position="68"/>
        <end position="81"/>
    </location>
</feature>
<dbReference type="InterPro" id="IPR038175">
    <property type="entry name" value="CBM21_dom_sf"/>
</dbReference>
<name>A0A068RT60_9FUNG</name>
<dbReference type="GO" id="GO:0008157">
    <property type="term" value="F:protein phosphatase 1 binding"/>
    <property type="evidence" value="ECO:0007669"/>
    <property type="project" value="TreeGrafter"/>
</dbReference>
<organism evidence="3 4">
    <name type="scientific">Lichtheimia corymbifera JMRC:FSU:9682</name>
    <dbReference type="NCBI Taxonomy" id="1263082"/>
    <lineage>
        <taxon>Eukaryota</taxon>
        <taxon>Fungi</taxon>
        <taxon>Fungi incertae sedis</taxon>
        <taxon>Mucoromycota</taxon>
        <taxon>Mucoromycotina</taxon>
        <taxon>Mucoromycetes</taxon>
        <taxon>Mucorales</taxon>
        <taxon>Lichtheimiaceae</taxon>
        <taxon>Lichtheimia</taxon>
    </lineage>
</organism>
<reference evidence="3" key="1">
    <citation type="submission" date="2013-08" db="EMBL/GenBank/DDBJ databases">
        <title>Gene expansion shapes genome architecture in the human pathogen Lichtheimia corymbifera: an evolutionary genomics analysis in the ancient terrestrial Mucorales (Mucoromycotina).</title>
        <authorList>
            <person name="Schwartze V.U."/>
            <person name="Winter S."/>
            <person name="Shelest E."/>
            <person name="Marcet-Houben M."/>
            <person name="Horn F."/>
            <person name="Wehner S."/>
            <person name="Hoffmann K."/>
            <person name="Riege K."/>
            <person name="Sammeth M."/>
            <person name="Nowrousian M."/>
            <person name="Valiante V."/>
            <person name="Linde J."/>
            <person name="Jacobsen I.D."/>
            <person name="Marz M."/>
            <person name="Brakhage A.A."/>
            <person name="Gabaldon T."/>
            <person name="Bocker S."/>
            <person name="Voigt K."/>
        </authorList>
    </citation>
    <scope>NUCLEOTIDE SEQUENCE [LARGE SCALE GENOMIC DNA]</scope>
    <source>
        <strain evidence="3">FSU 9682</strain>
    </source>
</reference>
<dbReference type="InterPro" id="IPR050782">
    <property type="entry name" value="PP1_regulatory_subunit_3"/>
</dbReference>
<gene>
    <name evidence="3" type="ORF">LCOR_03644.1</name>
</gene>
<dbReference type="Pfam" id="PF03370">
    <property type="entry name" value="CBM_21"/>
    <property type="match status" value="1"/>
</dbReference>
<dbReference type="AlphaFoldDB" id="A0A068RT60"/>
<evidence type="ECO:0000256" key="1">
    <source>
        <dbReference type="SAM" id="MobiDB-lite"/>
    </source>
</evidence>
<accession>A0A068RT60</accession>
<dbReference type="InterPro" id="IPR005036">
    <property type="entry name" value="CBM21_dom"/>
</dbReference>
<dbReference type="Proteomes" id="UP000027586">
    <property type="component" value="Unassembled WGS sequence"/>
</dbReference>
<dbReference type="GO" id="GO:2001069">
    <property type="term" value="F:glycogen binding"/>
    <property type="evidence" value="ECO:0007669"/>
    <property type="project" value="TreeGrafter"/>
</dbReference>
<feature type="domain" description="CBM21" evidence="2">
    <location>
        <begin position="150"/>
        <end position="259"/>
    </location>
</feature>
<keyword evidence="4" id="KW-1185">Reference proteome</keyword>
<evidence type="ECO:0000259" key="2">
    <source>
        <dbReference type="PROSITE" id="PS51159"/>
    </source>
</evidence>
<dbReference type="PANTHER" id="PTHR12307:SF36">
    <property type="entry name" value="GLYCOGEN-BINDING SUBUNIT 76A"/>
    <property type="match status" value="1"/>
</dbReference>
<dbReference type="PANTHER" id="PTHR12307">
    <property type="entry name" value="PROTEIN PHOSPHATASE 1 REGULATORY SUBUNIT"/>
    <property type="match status" value="1"/>
</dbReference>
<dbReference type="GO" id="GO:0005979">
    <property type="term" value="P:regulation of glycogen biosynthetic process"/>
    <property type="evidence" value="ECO:0007669"/>
    <property type="project" value="TreeGrafter"/>
</dbReference>
<dbReference type="OrthoDB" id="1881at2759"/>
<dbReference type="Gene3D" id="2.60.40.2440">
    <property type="entry name" value="Carbohydrate binding type-21 domain"/>
    <property type="match status" value="1"/>
</dbReference>
<comment type="caution">
    <text evidence="3">The sequence shown here is derived from an EMBL/GenBank/DDBJ whole genome shotgun (WGS) entry which is preliminary data.</text>
</comment>
<proteinExistence type="predicted"/>
<sequence length="405" mass="46449">MALAPTTYSPPSMYLNALEKHHHHHHNIHHIHFSSLTQQAERRLQQQQQQQQPHLQRRVTLLHQKPMAAAATQSSSSSSSTKKSEEHVVHKKKTKSVRFHEDKLEHVRLFLKTQRPLAVRAGDPKRSMPALTAKFPNWPEKVVMTRQRDDTMVRMETVQLLDQDDDEMVILTGRCRVANIAFHKRVVVRYTTDYWQSYHETEAIYREPIGASANTWDRFTFRINLEQQQQPCTVYMVLRYTVHDNEFWDNNEGLNYQVDLELAEEDDDDVDEETLSTTTKVASNKEGVLQKHENGLSNTNNIKHHENPRQKKIVKKKLGHRYDFGASLSAAKKMEPVVKPSFANMTTTTTITTTPTPFVMMTATLENDDQAKYHDLVSKYCFYGNPRAATSGAAASATTAEPICG</sequence>
<evidence type="ECO:0000313" key="3">
    <source>
        <dbReference type="EMBL" id="CDH52126.1"/>
    </source>
</evidence>
<evidence type="ECO:0000313" key="4">
    <source>
        <dbReference type="Proteomes" id="UP000027586"/>
    </source>
</evidence>
<protein>
    <recommendedName>
        <fullName evidence="2">CBM21 domain-containing protein</fullName>
    </recommendedName>
</protein>
<dbReference type="EMBL" id="CBTN010000012">
    <property type="protein sequence ID" value="CDH52126.1"/>
    <property type="molecule type" value="Genomic_DNA"/>
</dbReference>
<feature type="region of interest" description="Disordered" evidence="1">
    <location>
        <begin position="65"/>
        <end position="95"/>
    </location>
</feature>
<dbReference type="VEuPathDB" id="FungiDB:LCOR_03644.1"/>